<gene>
    <name evidence="1" type="ordered locus">Acin_0426</name>
</gene>
<protein>
    <submittedName>
        <fullName evidence="1">Uncharacterized protein</fullName>
    </submittedName>
</protein>
<proteinExistence type="predicted"/>
<reference evidence="1 2" key="1">
    <citation type="journal article" date="2011" name="J. Bacteriol.">
        <title>Complete genome sequence of Acidaminococcus intestini RYC-MR95, a Gram-negative bacterium from the phylum Firmicutes.</title>
        <authorList>
            <person name="D'Auria G."/>
            <person name="Galan J.C."/>
            <person name="Rodriguez-Alcayna M."/>
            <person name="Moya A."/>
            <person name="Baquero F."/>
            <person name="Latorre A."/>
        </authorList>
    </citation>
    <scope>NUCLEOTIDE SEQUENCE [LARGE SCALE GENOMIC DNA]</scope>
    <source>
        <strain evidence="1 2">RyC-MR95</strain>
    </source>
</reference>
<dbReference type="KEGG" id="ain:Acin_0426"/>
<keyword evidence="2" id="KW-1185">Reference proteome</keyword>
<dbReference type="EMBL" id="CP003058">
    <property type="protein sequence ID" value="AEQ21668.1"/>
    <property type="molecule type" value="Genomic_DNA"/>
</dbReference>
<dbReference type="InParanoid" id="G4Q8X0"/>
<dbReference type="AlphaFoldDB" id="G4Q8X0"/>
<accession>G4Q8X0</accession>
<organism evidence="1 2">
    <name type="scientific">Acidaminococcus intestini (strain RyC-MR95)</name>
    <dbReference type="NCBI Taxonomy" id="568816"/>
    <lineage>
        <taxon>Bacteria</taxon>
        <taxon>Bacillati</taxon>
        <taxon>Bacillota</taxon>
        <taxon>Negativicutes</taxon>
        <taxon>Acidaminococcales</taxon>
        <taxon>Acidaminococcaceae</taxon>
        <taxon>Acidaminococcus</taxon>
    </lineage>
</organism>
<name>G4Q8X0_ACIIR</name>
<evidence type="ECO:0000313" key="2">
    <source>
        <dbReference type="Proteomes" id="UP000007093"/>
    </source>
</evidence>
<sequence>MAIYKKIEDLPDAYTEMLVNAASKVMNATQILQNFAVVFFVSVTEPFAVSRGLFLCPKRREKHEKG</sequence>
<dbReference type="Proteomes" id="UP000007093">
    <property type="component" value="Chromosome"/>
</dbReference>
<dbReference type="HOGENOM" id="CLU_2821275_0_0_9"/>
<evidence type="ECO:0000313" key="1">
    <source>
        <dbReference type="EMBL" id="AEQ21668.1"/>
    </source>
</evidence>